<dbReference type="GO" id="GO:0005524">
    <property type="term" value="F:ATP binding"/>
    <property type="evidence" value="ECO:0007669"/>
    <property type="project" value="UniProtKB-KW"/>
</dbReference>
<dbReference type="SMR" id="V7CLI1"/>
<accession>V7CLI1</accession>
<evidence type="ECO:0000259" key="9">
    <source>
        <dbReference type="Pfam" id="PF23598"/>
    </source>
</evidence>
<dbReference type="Pfam" id="PF00931">
    <property type="entry name" value="NB-ARC"/>
    <property type="match status" value="1"/>
</dbReference>
<feature type="domain" description="R13L1/DRL21-like LRR repeat region" evidence="10">
    <location>
        <begin position="668"/>
        <end position="795"/>
    </location>
</feature>
<dbReference type="InterPro" id="IPR058922">
    <property type="entry name" value="WHD_DRP"/>
</dbReference>
<dbReference type="Gene3D" id="3.80.10.10">
    <property type="entry name" value="Ribonuclease Inhibitor"/>
    <property type="match status" value="4"/>
</dbReference>
<dbReference type="PANTHER" id="PTHR36766:SF42">
    <property type="entry name" value="NB-ARC DOMAIN DISEASE RESISTANCE PROTEIN"/>
    <property type="match status" value="1"/>
</dbReference>
<dbReference type="eggNOG" id="KOG4658">
    <property type="taxonomic scope" value="Eukaryota"/>
</dbReference>
<keyword evidence="5" id="KW-0067">ATP-binding</keyword>
<dbReference type="SUPFAM" id="SSF52047">
    <property type="entry name" value="RNI-like"/>
    <property type="match status" value="1"/>
</dbReference>
<evidence type="ECO:0000259" key="7">
    <source>
        <dbReference type="Pfam" id="PF18052"/>
    </source>
</evidence>
<gene>
    <name evidence="11" type="ORF">PHAVU_002G131200g</name>
</gene>
<feature type="domain" description="Disease resistance protein winged helix" evidence="8">
    <location>
        <begin position="428"/>
        <end position="499"/>
    </location>
</feature>
<keyword evidence="2" id="KW-0677">Repeat</keyword>
<organism evidence="11 12">
    <name type="scientific">Phaseolus vulgaris</name>
    <name type="common">Kidney bean</name>
    <name type="synonym">French bean</name>
    <dbReference type="NCBI Taxonomy" id="3885"/>
    <lineage>
        <taxon>Eukaryota</taxon>
        <taxon>Viridiplantae</taxon>
        <taxon>Streptophyta</taxon>
        <taxon>Embryophyta</taxon>
        <taxon>Tracheophyta</taxon>
        <taxon>Spermatophyta</taxon>
        <taxon>Magnoliopsida</taxon>
        <taxon>eudicotyledons</taxon>
        <taxon>Gunneridae</taxon>
        <taxon>Pentapetalae</taxon>
        <taxon>rosids</taxon>
        <taxon>fabids</taxon>
        <taxon>Fabales</taxon>
        <taxon>Fabaceae</taxon>
        <taxon>Papilionoideae</taxon>
        <taxon>50 kb inversion clade</taxon>
        <taxon>NPAAA clade</taxon>
        <taxon>indigoferoid/millettioid clade</taxon>
        <taxon>Phaseoleae</taxon>
        <taxon>Phaseolus</taxon>
    </lineage>
</organism>
<dbReference type="Proteomes" id="UP000000226">
    <property type="component" value="Chromosome 2"/>
</dbReference>
<dbReference type="PANTHER" id="PTHR36766">
    <property type="entry name" value="PLANT BROAD-SPECTRUM MILDEW RESISTANCE PROTEIN RPW8"/>
    <property type="match status" value="1"/>
</dbReference>
<dbReference type="InterPro" id="IPR027417">
    <property type="entry name" value="P-loop_NTPase"/>
</dbReference>
<dbReference type="SUPFAM" id="SSF52058">
    <property type="entry name" value="L domain-like"/>
    <property type="match status" value="1"/>
</dbReference>
<dbReference type="OrthoDB" id="2973320at2759"/>
<dbReference type="FunFam" id="3.40.50.300:FF:001091">
    <property type="entry name" value="Probable disease resistance protein At1g61300"/>
    <property type="match status" value="1"/>
</dbReference>
<dbReference type="InterPro" id="IPR002182">
    <property type="entry name" value="NB-ARC"/>
</dbReference>
<dbReference type="CDD" id="cd14798">
    <property type="entry name" value="RX-CC_like"/>
    <property type="match status" value="1"/>
</dbReference>
<feature type="domain" description="Disease resistance R13L4/SHOC-2-like LRR" evidence="9">
    <location>
        <begin position="943"/>
        <end position="1083"/>
    </location>
</feature>
<name>V7CLI1_PHAVU</name>
<dbReference type="FunFam" id="1.10.8.430:FF:000003">
    <property type="entry name" value="Probable disease resistance protein At5g66910"/>
    <property type="match status" value="1"/>
</dbReference>
<evidence type="ECO:0000313" key="12">
    <source>
        <dbReference type="Proteomes" id="UP000000226"/>
    </source>
</evidence>
<dbReference type="EMBL" id="CM002289">
    <property type="protein sequence ID" value="ESW30178.1"/>
    <property type="molecule type" value="Genomic_DNA"/>
</dbReference>
<dbReference type="InterPro" id="IPR056789">
    <property type="entry name" value="LRR_R13L1-DRL21"/>
</dbReference>
<dbReference type="GO" id="GO:0006952">
    <property type="term" value="P:defense response"/>
    <property type="evidence" value="ECO:0007669"/>
    <property type="project" value="UniProtKB-KW"/>
</dbReference>
<keyword evidence="3" id="KW-0547">Nucleotide-binding</keyword>
<dbReference type="Gene3D" id="1.20.5.4130">
    <property type="match status" value="1"/>
</dbReference>
<evidence type="ECO:0000259" key="6">
    <source>
        <dbReference type="Pfam" id="PF00931"/>
    </source>
</evidence>
<keyword evidence="12" id="KW-1185">Reference proteome</keyword>
<dbReference type="SUPFAM" id="SSF52540">
    <property type="entry name" value="P-loop containing nucleoside triphosphate hydrolases"/>
    <property type="match status" value="1"/>
</dbReference>
<dbReference type="Pfam" id="PF25019">
    <property type="entry name" value="LRR_R13L1-DRL21"/>
    <property type="match status" value="1"/>
</dbReference>
<evidence type="ECO:0000256" key="5">
    <source>
        <dbReference type="ARBA" id="ARBA00022840"/>
    </source>
</evidence>
<proteinExistence type="predicted"/>
<dbReference type="Gene3D" id="3.40.50.300">
    <property type="entry name" value="P-loop containing nucleotide triphosphate hydrolases"/>
    <property type="match status" value="1"/>
</dbReference>
<reference evidence="12" key="2">
    <citation type="journal article" date="2014" name="Nat. Genet.">
        <title>A reference genome for common bean and genome-wide analysis of dual domestications.</title>
        <authorList>
            <person name="Schmutz J."/>
            <person name="McClean P.E."/>
            <person name="Mamidi S."/>
            <person name="Wu G.A."/>
            <person name="Cannon S.B."/>
            <person name="Grimwood J."/>
            <person name="Jenkins J."/>
            <person name="Shu S."/>
            <person name="Song Q."/>
            <person name="Chavarro C."/>
            <person name="Torres-Torres M."/>
            <person name="Geffroy V."/>
            <person name="Moghaddam S.M."/>
            <person name="Gao D."/>
            <person name="Abernathy B."/>
            <person name="Barry K."/>
            <person name="Blair M."/>
            <person name="Brick M.A."/>
            <person name="Chovatia M."/>
            <person name="Gepts P."/>
            <person name="Goodstein D.M."/>
            <person name="Gonzales M."/>
            <person name="Hellsten U."/>
            <person name="Hyten D.L."/>
            <person name="Jia G."/>
            <person name="Kelly J.D."/>
            <person name="Kudrna D."/>
            <person name="Lee R."/>
            <person name="Richard M.M."/>
            <person name="Miklas P.N."/>
            <person name="Osorno J.M."/>
            <person name="Rodrigues J."/>
            <person name="Thareau V."/>
            <person name="Urrea C.A."/>
            <person name="Wang M."/>
            <person name="Yu Y."/>
            <person name="Zhang M."/>
            <person name="Wing R.A."/>
            <person name="Cregan P.B."/>
            <person name="Rokhsar D.S."/>
            <person name="Jackson S.A."/>
        </authorList>
    </citation>
    <scope>NUCLEOTIDE SEQUENCE [LARGE SCALE GENOMIC DNA]</scope>
    <source>
        <strain evidence="12">cv. G19833</strain>
    </source>
</reference>
<dbReference type="Gene3D" id="1.10.10.10">
    <property type="entry name" value="Winged helix-like DNA-binding domain superfamily/Winged helix DNA-binding domain"/>
    <property type="match status" value="1"/>
</dbReference>
<evidence type="ECO:0000256" key="2">
    <source>
        <dbReference type="ARBA" id="ARBA00022737"/>
    </source>
</evidence>
<evidence type="ECO:0000313" key="11">
    <source>
        <dbReference type="EMBL" id="ESW30178.1"/>
    </source>
</evidence>
<dbReference type="AlphaFoldDB" id="V7CLI1"/>
<evidence type="ECO:0000256" key="1">
    <source>
        <dbReference type="ARBA" id="ARBA00022614"/>
    </source>
</evidence>
<dbReference type="FunFam" id="1.10.10.10:FF:000322">
    <property type="entry name" value="Probable disease resistance protein At1g63360"/>
    <property type="match status" value="1"/>
</dbReference>
<dbReference type="GO" id="GO:0043531">
    <property type="term" value="F:ADP binding"/>
    <property type="evidence" value="ECO:0007669"/>
    <property type="project" value="InterPro"/>
</dbReference>
<feature type="domain" description="Disease resistance N-terminal" evidence="7">
    <location>
        <begin position="6"/>
        <end position="92"/>
    </location>
</feature>
<keyword evidence="4" id="KW-0611">Plant defense</keyword>
<dbReference type="Gene3D" id="1.10.8.430">
    <property type="entry name" value="Helical domain of apoptotic protease-activating factors"/>
    <property type="match status" value="1"/>
</dbReference>
<protein>
    <submittedName>
        <fullName evidence="11">Uncharacterized protein</fullName>
    </submittedName>
</protein>
<reference evidence="11" key="1">
    <citation type="submission" date="2013-04" db="EMBL/GenBank/DDBJ databases">
        <authorList>
            <person name="Schmutz J."/>
            <person name="McClean P."/>
            <person name="Shu S."/>
            <person name="Cregan P."/>
            <person name="Rokhsar D."/>
            <person name="Jackson S."/>
        </authorList>
    </citation>
    <scope>NUCLEOTIDE SEQUENCE</scope>
</reference>
<keyword evidence="1" id="KW-0433">Leucine-rich repeat</keyword>
<dbReference type="InterPro" id="IPR055414">
    <property type="entry name" value="LRR_R13L4/SHOC2-like"/>
</dbReference>
<evidence type="ECO:0000256" key="3">
    <source>
        <dbReference type="ARBA" id="ARBA00022741"/>
    </source>
</evidence>
<evidence type="ECO:0000259" key="8">
    <source>
        <dbReference type="Pfam" id="PF23559"/>
    </source>
</evidence>
<dbReference type="EMBL" id="CM002289">
    <property type="protein sequence ID" value="ESW30177.1"/>
    <property type="molecule type" value="Genomic_DNA"/>
</dbReference>
<dbReference type="Pfam" id="PF23598">
    <property type="entry name" value="LRR_14"/>
    <property type="match status" value="1"/>
</dbReference>
<dbReference type="InterPro" id="IPR032675">
    <property type="entry name" value="LRR_dom_sf"/>
</dbReference>
<dbReference type="OMA" id="HIEMSSW"/>
<evidence type="ECO:0000259" key="10">
    <source>
        <dbReference type="Pfam" id="PF25019"/>
    </source>
</evidence>
<dbReference type="Pfam" id="PF18052">
    <property type="entry name" value="Rx_N"/>
    <property type="match status" value="1"/>
</dbReference>
<dbReference type="Gramene" id="ESW30177">
    <property type="protein sequence ID" value="ESW30177"/>
    <property type="gene ID" value="PHAVU_002G131200g"/>
</dbReference>
<dbReference type="InterPro" id="IPR042197">
    <property type="entry name" value="Apaf_helical"/>
</dbReference>
<dbReference type="InterPro" id="IPR038005">
    <property type="entry name" value="RX-like_CC"/>
</dbReference>
<feature type="domain" description="NB-ARC" evidence="6">
    <location>
        <begin position="164"/>
        <end position="338"/>
    </location>
</feature>
<dbReference type="GO" id="GO:0051707">
    <property type="term" value="P:response to other organism"/>
    <property type="evidence" value="ECO:0007669"/>
    <property type="project" value="UniProtKB-ARBA"/>
</dbReference>
<dbReference type="InterPro" id="IPR036388">
    <property type="entry name" value="WH-like_DNA-bd_sf"/>
</dbReference>
<dbReference type="InterPro" id="IPR041118">
    <property type="entry name" value="Rx_N"/>
</dbReference>
<sequence length="1093" mass="123890">MAEVLLGIVIENLGSFVQNQLATYWGVDQQTQKLSSNLTAIRAVLRDAEKKQITSEVLKIWLQKLTDAAYVLDDILDECSIHSTKMHSHDGHTSCLSPLHPKDILFRFNIGKRMKDITQRFHDIHQEKSSFNLELGVTEVQTLDDDWRQTSSDITEPTLYGRDQDREQIVKFLVEDASNSEDLSVYPIVGMGGLGKTTLVKQVFNDHRVCKHFDLTIWVCVSDDFNSKTILQSIIECCTGQNPNLNTLEAVRKKVEEVLQNKRYLLVLDDVWNEDQEKWKQLKGKLQCARAAKGATILVTTRLQEVASTMETHPAYHLTELSGDDSWSLFKHHAFGQNREEIEELVAIGRVIVRRCVGSPLAIKTLGSLLRDKSEVSQWENVKESEIWNIREESSSMTCEENSIMRALKLSYSNLELSLRRCFSFCAIFPKDFEIVKEELIHLWMANGFIKSEGNLEVEDVGNKVWKKLYRRSFFQEGKSDKLGMITSCKMHDLFHDLAQSIMGEECVIIEKGRLTQLPTRVHHLHMLNYDASVNMAAFKKVESLRTFLDFGNIGLVPSTHCLRALCTTSYWLFPVTDLSHLRYLSWNRGSGEGLRNIICQLPKLQILKLQQLNQLRLPKELTQLQDLRHIVINNCESISEMPPNIGKLRHLRTLSTFVVGSKAGCGLSELHSLKLGGTLRIQGLENVPNECDAKQANLIGKKDLNILHLSWGGSANSEGSNVNIERILEALEPPSSLKSFGMKGYKGRQLSSWIRNGAVLRDLVEVILLDCNNCEELPPLGKLPQLKRLEVGGMKNVKWIDGESYDGVEEKAFPSLEELRVENLPSLERMLKEEGVEMLPCLSELTIVGMSNLKFPRLPSVGKVSICKAASFMEGVVKNMPCLKTLDIEMIEGQVVLPDQPSGLGSLQELIIFSCDDVEYFPEHVLEGLTSLRRLSILFCDNFKSLSEGVRHLTCLEILIIRFCLEMVTLPTNMSQLTALRTVTIDRCYTLPNGLQRVPSLRTLEISGCMSTSLPDWLGDMTSLQNLYISYCGELRSLPSSIQRLTNLSSLTLYECPYLKKRCKRETGEDWQYIKHIPEIELFSETTFCGFC</sequence>
<dbReference type="PRINTS" id="PR00364">
    <property type="entry name" value="DISEASERSIST"/>
</dbReference>
<dbReference type="Gramene" id="ESW30178">
    <property type="protein sequence ID" value="ESW30178"/>
    <property type="gene ID" value="PHAVU_002G131200g"/>
</dbReference>
<evidence type="ECO:0000256" key="4">
    <source>
        <dbReference type="ARBA" id="ARBA00022821"/>
    </source>
</evidence>
<dbReference type="Pfam" id="PF23559">
    <property type="entry name" value="WHD_DRP"/>
    <property type="match status" value="1"/>
</dbReference>